<feature type="compositionally biased region" description="Basic and acidic residues" evidence="1">
    <location>
        <begin position="43"/>
        <end position="57"/>
    </location>
</feature>
<protein>
    <submittedName>
        <fullName evidence="2">Uncharacterized protein</fullName>
    </submittedName>
</protein>
<dbReference type="Gramene" id="ONIVA12G12820.1">
    <property type="protein sequence ID" value="ONIVA12G12820.1"/>
    <property type="gene ID" value="ONIVA12G12820"/>
</dbReference>
<dbReference type="HOGENOM" id="CLU_2691991_0_0_1"/>
<evidence type="ECO:0000313" key="2">
    <source>
        <dbReference type="EnsemblPlants" id="ONIVA12G12820.1"/>
    </source>
</evidence>
<proteinExistence type="predicted"/>
<organism evidence="2">
    <name type="scientific">Oryza nivara</name>
    <name type="common">Indian wild rice</name>
    <name type="synonym">Oryza sativa f. spontanea</name>
    <dbReference type="NCBI Taxonomy" id="4536"/>
    <lineage>
        <taxon>Eukaryota</taxon>
        <taxon>Viridiplantae</taxon>
        <taxon>Streptophyta</taxon>
        <taxon>Embryophyta</taxon>
        <taxon>Tracheophyta</taxon>
        <taxon>Spermatophyta</taxon>
        <taxon>Magnoliopsida</taxon>
        <taxon>Liliopsida</taxon>
        <taxon>Poales</taxon>
        <taxon>Poaceae</taxon>
        <taxon>BOP clade</taxon>
        <taxon>Oryzoideae</taxon>
        <taxon>Oryzeae</taxon>
        <taxon>Oryzinae</taxon>
        <taxon>Oryza</taxon>
    </lineage>
</organism>
<dbReference type="Proteomes" id="UP000006591">
    <property type="component" value="Chromosome 12"/>
</dbReference>
<accession>A0A0E0JAK0</accession>
<feature type="compositionally biased region" description="Low complexity" evidence="1">
    <location>
        <begin position="58"/>
        <end position="74"/>
    </location>
</feature>
<sequence>MGRRAKEAATFGGGRRRPPPPPPDHADGRWTAPRRCSPRRASRAGEGEEADVGHHDTTPAPTDAGAATASDTGR</sequence>
<evidence type="ECO:0000256" key="1">
    <source>
        <dbReference type="SAM" id="MobiDB-lite"/>
    </source>
</evidence>
<keyword evidence="3" id="KW-1185">Reference proteome</keyword>
<reference evidence="2" key="2">
    <citation type="submission" date="2018-04" db="EMBL/GenBank/DDBJ databases">
        <title>OnivRS2 (Oryza nivara Reference Sequence Version 2).</title>
        <authorList>
            <person name="Zhang J."/>
            <person name="Kudrna D."/>
            <person name="Lee S."/>
            <person name="Talag J."/>
            <person name="Rajasekar S."/>
            <person name="Welchert J."/>
            <person name="Hsing Y.-I."/>
            <person name="Wing R.A."/>
        </authorList>
    </citation>
    <scope>NUCLEOTIDE SEQUENCE [LARGE SCALE GENOMIC DNA]</scope>
    <source>
        <strain evidence="2">SL10</strain>
    </source>
</reference>
<dbReference type="EnsemblPlants" id="ONIVA12G12820.1">
    <property type="protein sequence ID" value="ONIVA12G12820.1"/>
    <property type="gene ID" value="ONIVA12G12820"/>
</dbReference>
<reference evidence="2" key="1">
    <citation type="submission" date="2015-04" db="UniProtKB">
        <authorList>
            <consortium name="EnsemblPlants"/>
        </authorList>
    </citation>
    <scope>IDENTIFICATION</scope>
    <source>
        <strain evidence="2">SL10</strain>
    </source>
</reference>
<name>A0A0E0JAK0_ORYNI</name>
<dbReference type="AlphaFoldDB" id="A0A0E0JAK0"/>
<feature type="region of interest" description="Disordered" evidence="1">
    <location>
        <begin position="1"/>
        <end position="74"/>
    </location>
</feature>
<evidence type="ECO:0000313" key="3">
    <source>
        <dbReference type="Proteomes" id="UP000006591"/>
    </source>
</evidence>